<gene>
    <name evidence="2" type="ORF">GCM10022394_16100</name>
</gene>
<feature type="region of interest" description="Disordered" evidence="1">
    <location>
        <begin position="159"/>
        <end position="182"/>
    </location>
</feature>
<evidence type="ECO:0000256" key="1">
    <source>
        <dbReference type="SAM" id="MobiDB-lite"/>
    </source>
</evidence>
<dbReference type="PROSITE" id="PS51257">
    <property type="entry name" value="PROKAR_LIPOPROTEIN"/>
    <property type="match status" value="1"/>
</dbReference>
<protein>
    <submittedName>
        <fullName evidence="2">Uncharacterized protein</fullName>
    </submittedName>
</protein>
<dbReference type="EMBL" id="BAABCX010000002">
    <property type="protein sequence ID" value="GAA3537292.1"/>
    <property type="molecule type" value="Genomic_DNA"/>
</dbReference>
<evidence type="ECO:0000313" key="2">
    <source>
        <dbReference type="EMBL" id="GAA3537292.1"/>
    </source>
</evidence>
<accession>A0ABP6VKB5</accession>
<keyword evidence="3" id="KW-1185">Reference proteome</keyword>
<sequence length="255" mass="27183">MRILTLLKVTLLSLSLTACVAPLLAMGPGQLMWALLKPMVGLDPNTTNLFEQPVIKTRMTGLLGPHYDTTINLLKTASELQQEGPLFYVMSRYTPQQDSEKAGLVWNSDTNQMAVLLNTEEQTKVFSESHTGHAAVWPSAMQDWLSAAGTATAKTGQSALGQALAPASNNTEAPPSALLPMEVDGPAAKAEPVAKADSRLQDELARTQAQLQAAEKKLKALAAAQPAKSAKPTAPTKEQSREQAEAAMQALLNAE</sequence>
<feature type="compositionally biased region" description="Low complexity" evidence="1">
    <location>
        <begin position="220"/>
        <end position="237"/>
    </location>
</feature>
<dbReference type="Proteomes" id="UP001500795">
    <property type="component" value="Unassembled WGS sequence"/>
</dbReference>
<evidence type="ECO:0000313" key="3">
    <source>
        <dbReference type="Proteomes" id="UP001500795"/>
    </source>
</evidence>
<proteinExistence type="predicted"/>
<feature type="region of interest" description="Disordered" evidence="1">
    <location>
        <begin position="220"/>
        <end position="255"/>
    </location>
</feature>
<dbReference type="RefSeq" id="WP_344956724.1">
    <property type="nucleotide sequence ID" value="NZ_BAABCX010000002.1"/>
</dbReference>
<organism evidence="2 3">
    <name type="scientific">Zobellella aerophila</name>
    <dbReference type="NCBI Taxonomy" id="870480"/>
    <lineage>
        <taxon>Bacteria</taxon>
        <taxon>Pseudomonadati</taxon>
        <taxon>Pseudomonadota</taxon>
        <taxon>Gammaproteobacteria</taxon>
        <taxon>Aeromonadales</taxon>
        <taxon>Aeromonadaceae</taxon>
        <taxon>Zobellella</taxon>
    </lineage>
</organism>
<name>A0ABP6VKB5_9GAMM</name>
<comment type="caution">
    <text evidence="2">The sequence shown here is derived from an EMBL/GenBank/DDBJ whole genome shotgun (WGS) entry which is preliminary data.</text>
</comment>
<reference evidence="3" key="1">
    <citation type="journal article" date="2019" name="Int. J. Syst. Evol. Microbiol.">
        <title>The Global Catalogue of Microorganisms (GCM) 10K type strain sequencing project: providing services to taxonomists for standard genome sequencing and annotation.</title>
        <authorList>
            <consortium name="The Broad Institute Genomics Platform"/>
            <consortium name="The Broad Institute Genome Sequencing Center for Infectious Disease"/>
            <person name="Wu L."/>
            <person name="Ma J."/>
        </authorList>
    </citation>
    <scope>NUCLEOTIDE SEQUENCE [LARGE SCALE GENOMIC DNA]</scope>
    <source>
        <strain evidence="3">JCM 17110</strain>
    </source>
</reference>